<feature type="region of interest" description="Disordered" evidence="1">
    <location>
        <begin position="47"/>
        <end position="66"/>
    </location>
</feature>
<reference evidence="3" key="1">
    <citation type="submission" date="2023-07" db="EMBL/GenBank/DDBJ databases">
        <authorList>
            <person name="Stuckert A."/>
        </authorList>
    </citation>
    <scope>NUCLEOTIDE SEQUENCE</scope>
</reference>
<evidence type="ECO:0000313" key="3">
    <source>
        <dbReference type="EMBL" id="CAJ0968019.1"/>
    </source>
</evidence>
<dbReference type="InterPro" id="IPR052298">
    <property type="entry name" value="ZMYND10"/>
</dbReference>
<feature type="domain" description="Transposase IS30-like HTH" evidence="2">
    <location>
        <begin position="5"/>
        <end position="45"/>
    </location>
</feature>
<gene>
    <name evidence="3" type="ORF">RIMI_LOCUS22706838</name>
</gene>
<dbReference type="Gene3D" id="1.10.10.10">
    <property type="entry name" value="Winged helix-like DNA-binding domain superfamily/Winged helix DNA-binding domain"/>
    <property type="match status" value="1"/>
</dbReference>
<evidence type="ECO:0000256" key="1">
    <source>
        <dbReference type="SAM" id="MobiDB-lite"/>
    </source>
</evidence>
<dbReference type="SUPFAM" id="SSF46689">
    <property type="entry name" value="Homeodomain-like"/>
    <property type="match status" value="1"/>
</dbReference>
<comment type="caution">
    <text evidence="3">The sequence shown here is derived from an EMBL/GenBank/DDBJ whole genome shotgun (WGS) entry which is preliminary data.</text>
</comment>
<sequence>MARKKQLSKEKRVAIITLRNEGQSVRIIGKTLKVSPSAVAKTIKRYKETGSHEDRPREGRPRVTSASEDKFIRVTSLRNRSSVFFASLYVSPSRLSPSLLFSQVSTLVRELIAVEIWKQKVFPVISELQDFQPRSTFPLYMVIHHEATIINLLETIFYHKDVCESAEDLLLDLIDYCHRKLTVLLSRCSAGVPASQDRLQPSSSLQPCLHIEKAKRAGPRPRT</sequence>
<protein>
    <recommendedName>
        <fullName evidence="2">Transposase IS30-like HTH domain-containing protein</fullName>
    </recommendedName>
</protein>
<evidence type="ECO:0000313" key="4">
    <source>
        <dbReference type="Proteomes" id="UP001176940"/>
    </source>
</evidence>
<dbReference type="PANTHER" id="PTHR13244:SF7">
    <property type="entry name" value="ZINC FINGER MYND DOMAIN-CONTAINING PROTEIN 10"/>
    <property type="match status" value="1"/>
</dbReference>
<organism evidence="3 4">
    <name type="scientific">Ranitomeya imitator</name>
    <name type="common">mimic poison frog</name>
    <dbReference type="NCBI Taxonomy" id="111125"/>
    <lineage>
        <taxon>Eukaryota</taxon>
        <taxon>Metazoa</taxon>
        <taxon>Chordata</taxon>
        <taxon>Craniata</taxon>
        <taxon>Vertebrata</taxon>
        <taxon>Euteleostomi</taxon>
        <taxon>Amphibia</taxon>
        <taxon>Batrachia</taxon>
        <taxon>Anura</taxon>
        <taxon>Neobatrachia</taxon>
        <taxon>Hyloidea</taxon>
        <taxon>Dendrobatidae</taxon>
        <taxon>Dendrobatinae</taxon>
        <taxon>Ranitomeya</taxon>
    </lineage>
</organism>
<dbReference type="InterPro" id="IPR009057">
    <property type="entry name" value="Homeodomain-like_sf"/>
</dbReference>
<dbReference type="EMBL" id="CAUEEQ010078817">
    <property type="protein sequence ID" value="CAJ0968019.1"/>
    <property type="molecule type" value="Genomic_DNA"/>
</dbReference>
<dbReference type="Proteomes" id="UP001176940">
    <property type="component" value="Unassembled WGS sequence"/>
</dbReference>
<keyword evidence="4" id="KW-1185">Reference proteome</keyword>
<dbReference type="PANTHER" id="PTHR13244">
    <property type="entry name" value="ZINC FINGER MYND DOMAIN CONTAINING PROTEIN 10"/>
    <property type="match status" value="1"/>
</dbReference>
<dbReference type="InterPro" id="IPR036388">
    <property type="entry name" value="WH-like_DNA-bd_sf"/>
</dbReference>
<name>A0ABN9MMJ4_9NEOB</name>
<evidence type="ECO:0000259" key="2">
    <source>
        <dbReference type="Pfam" id="PF13936"/>
    </source>
</evidence>
<accession>A0ABN9MMJ4</accession>
<proteinExistence type="predicted"/>
<dbReference type="InterPro" id="IPR025246">
    <property type="entry name" value="IS30-like_HTH"/>
</dbReference>
<dbReference type="Pfam" id="PF13936">
    <property type="entry name" value="HTH_38"/>
    <property type="match status" value="1"/>
</dbReference>